<dbReference type="InterPro" id="IPR040525">
    <property type="entry name" value="UGGT_TRXL_4"/>
</dbReference>
<dbReference type="InterPro" id="IPR040692">
    <property type="entry name" value="UGGT_TRXL_3"/>
</dbReference>
<evidence type="ECO:0000259" key="15">
    <source>
        <dbReference type="Pfam" id="PF18404"/>
    </source>
</evidence>
<feature type="domain" description="UGGT thioredoxin-like" evidence="12">
    <location>
        <begin position="304"/>
        <end position="431"/>
    </location>
</feature>
<accession>A0AAD5V7T6</accession>
<dbReference type="SUPFAM" id="SSF53448">
    <property type="entry name" value="Nucleotide-diphospho-sugar transferases"/>
    <property type="match status" value="1"/>
</dbReference>
<evidence type="ECO:0000259" key="11">
    <source>
        <dbReference type="Pfam" id="PF18400"/>
    </source>
</evidence>
<gene>
    <name evidence="16" type="ORF">NLI96_g2958</name>
</gene>
<reference evidence="16" key="1">
    <citation type="submission" date="2022-07" db="EMBL/GenBank/DDBJ databases">
        <title>Genome Sequence of Physisporinus lineatus.</title>
        <authorList>
            <person name="Buettner E."/>
        </authorList>
    </citation>
    <scope>NUCLEOTIDE SEQUENCE</scope>
    <source>
        <strain evidence="16">VT162</strain>
    </source>
</reference>
<protein>
    <recommendedName>
        <fullName evidence="18">Glycosyltransferase family 24 protein</fullName>
    </recommendedName>
</protein>
<keyword evidence="8" id="KW-0325">Glycoprotein</keyword>
<dbReference type="Pfam" id="PF18400">
    <property type="entry name" value="Thioredoxin_12"/>
    <property type="match status" value="1"/>
</dbReference>
<keyword evidence="5" id="KW-0808">Transferase</keyword>
<dbReference type="FunFam" id="3.90.550.10:FF:000065">
    <property type="entry name" value="UDP-glucose:glycoprotein glucosyltransferase, putative"/>
    <property type="match status" value="1"/>
</dbReference>
<dbReference type="GO" id="GO:0003980">
    <property type="term" value="F:UDP-glucose:glycoprotein glucosyltransferase activity"/>
    <property type="evidence" value="ECO:0007669"/>
    <property type="project" value="InterPro"/>
</dbReference>
<evidence type="ECO:0000256" key="3">
    <source>
        <dbReference type="ARBA" id="ARBA00004922"/>
    </source>
</evidence>
<dbReference type="Pfam" id="PF18402">
    <property type="entry name" value="Thioredoxin_14"/>
    <property type="match status" value="1"/>
</dbReference>
<comment type="cofactor">
    <cofactor evidence="1">
        <name>Ca(2+)</name>
        <dbReference type="ChEBI" id="CHEBI:29108"/>
    </cofactor>
</comment>
<comment type="pathway">
    <text evidence="3">Protein modification; protein glycosylation.</text>
</comment>
<dbReference type="Pfam" id="PF18403">
    <property type="entry name" value="Thioredoxin_15"/>
    <property type="match status" value="1"/>
</dbReference>
<dbReference type="GO" id="GO:0018279">
    <property type="term" value="P:protein N-linked glycosylation via asparagine"/>
    <property type="evidence" value="ECO:0007669"/>
    <property type="project" value="TreeGrafter"/>
</dbReference>
<evidence type="ECO:0000256" key="1">
    <source>
        <dbReference type="ARBA" id="ARBA00001913"/>
    </source>
</evidence>
<sequence>MTSLLLLGWVASSLASASSPPVEVEVQSSWPAPPLLLEILETISVQEPNSFFPLLEATTNPERSPSIPPTSPKAIHDYVVATAIAEGLLTHPGALASVSMDLALHTSSPKIEAFFQYYTDQQKYREANISDADCESWVDWYGQVLCGVEDLEQHIGVESIEPPNGSNVTFSRPKLLPFDHIHPSPSQSLERPLKTAILYGSLTSSNFRVLHNYLFQASSRVSPSVEYVLRPIPSKTSETRMLSLTGYGVALDLKKMEYLALDDRHQGAETKDSKSDDITESAFQTDLVTSLIHQYPENTTAEYTTPLTPSELLQIGLQSTQLVYDSEDPLATLKQISQNFPKYATAIARRVTVQPELEEEVQSNNAKAQPGVNMVWLNGLVVQETEMNPFSLLRTLRKERNLMESLMSLGLTSAQSFELLTHPTVSAAQSQSSVLDGLFDASDRPEGGDVIVWWNDFENDERYARWGASIHILLRPMYPGQFPNVKRNLFNIVLAVDLSQSGALQFVGGTAFNIINRNLPFRFGVVPLTETREGTQMARLLYWLIQNLGRDKAMEFLRLVSQVEAPLATLSPTVDWSLVRSVFNMMLLDVEDAEIASVKLDDILGDESGSFNGVLEKVQVYSKRLGTNLLSSPHGHAFVNGKHFDLDDDFLRHMQMEVGQQLQYFQEQIYLGKLSDRGTSSDTISTYFYDLPQCNKRRNKYIYPSAKTGSLRIHSLSEAFDRSSFPTTRGSFVYPPGDLQRHPITTLVVADLNSEIGLTLVKEALSSTEESNARISFVHNPSLDSISVVDREQPSFILGRLISEGLLSSVPPSRLLNALGIHEHDVPVQGDQVVVTLHDTLDDILDTPVPEGTETGLYDKFVKSSRLLVRELRLSPGDQALVVNGRVVGPLGNGDFIADDIQALAKYEYVKRTEPVVAALQEIFPTDEMEQGKFDHLISLASSIISSNQLPEPSEAGLFNTPLRARRRNYQLLDGNYTKFEFGHNTTALYHFGILLDPLSETTQKYSSIIEWLLNNPAVYVELHINPSNYRDLPLKRYYRYNLPGKIEFNDEGDELKSSALFHGLPTEPIYTLAMDVAPSWLVRPREAQYDLDNIQLSILNGQEKLEGVKAVFNLDYLVVEGHAREIATNSPPRGLQLQLTTSNSSAIADTQVVANLGYLQFRTKPGVFKLEIRPGRGRDIYTMESVGNEGWDSPTVAEVGDEITLTSFEGLTLYPRVDRVPGQEVADVLAIESPSREEEGGILSKIFSLFSSPKPQTAVTDVAVNEHAEINIFTVASGLLYERFASIMILSVLRNTKSTVKFWFIENFLSPSFLEFIPHFAEAYNFKYELVTYKWPSWLRAQKEKQRIIWAYKILFLDVLFPMDLKKVIFVDADQIVRTDLKELVDLDLHGAPYGYTPMGDDNVEMEGFRFWKTGYWKEFLRGLPYHISALYVVDLVRFRQVAAGDILRGHYQQLSADPNSLANLDQDLPNNLQREVPIFSLPEDWLWCETWCSKDRLHRAKTIDLCQNPLTKEPKLSRAHQIPEWSTYDNEIAQFARSLAERGVLHSGIAAVDSNVLANAGASRPTPEDPVSGNESHDPPVTEDEHVKDEL</sequence>
<proteinExistence type="inferred from homology"/>
<feature type="chain" id="PRO_5042054009" description="Glycosyltransferase family 24 protein" evidence="10">
    <location>
        <begin position="18"/>
        <end position="1593"/>
    </location>
</feature>
<dbReference type="InterPro" id="IPR040693">
    <property type="entry name" value="UGGT_TRXL_1"/>
</dbReference>
<name>A0AAD5V7T6_9APHY</name>
<dbReference type="GO" id="GO:0036503">
    <property type="term" value="P:ERAD pathway"/>
    <property type="evidence" value="ECO:0007669"/>
    <property type="project" value="TreeGrafter"/>
</dbReference>
<evidence type="ECO:0000256" key="6">
    <source>
        <dbReference type="ARBA" id="ARBA00022729"/>
    </source>
</evidence>
<dbReference type="GO" id="GO:0051082">
    <property type="term" value="F:unfolded protein binding"/>
    <property type="evidence" value="ECO:0007669"/>
    <property type="project" value="TreeGrafter"/>
</dbReference>
<comment type="similarity">
    <text evidence="4">Belongs to the glycosyltransferase 8 family.</text>
</comment>
<evidence type="ECO:0000313" key="16">
    <source>
        <dbReference type="EMBL" id="KAJ3488297.1"/>
    </source>
</evidence>
<evidence type="ECO:0000259" key="12">
    <source>
        <dbReference type="Pfam" id="PF18401"/>
    </source>
</evidence>
<evidence type="ECO:0000256" key="2">
    <source>
        <dbReference type="ARBA" id="ARBA00004319"/>
    </source>
</evidence>
<evidence type="ECO:0000256" key="4">
    <source>
        <dbReference type="ARBA" id="ARBA00006351"/>
    </source>
</evidence>
<dbReference type="Pfam" id="PF18401">
    <property type="entry name" value="Thioredoxin_13"/>
    <property type="match status" value="1"/>
</dbReference>
<feature type="domain" description="UGGT thioredoxin-like" evidence="13">
    <location>
        <begin position="439"/>
        <end position="702"/>
    </location>
</feature>
<feature type="signal peptide" evidence="10">
    <location>
        <begin position="1"/>
        <end position="17"/>
    </location>
</feature>
<dbReference type="GO" id="GO:0005788">
    <property type="term" value="C:endoplasmic reticulum lumen"/>
    <property type="evidence" value="ECO:0007669"/>
    <property type="project" value="UniProtKB-SubCell"/>
</dbReference>
<feature type="domain" description="Glucosyltransferase 24 catalytic" evidence="15">
    <location>
        <begin position="1271"/>
        <end position="1536"/>
    </location>
</feature>
<dbReference type="Proteomes" id="UP001212997">
    <property type="component" value="Unassembled WGS sequence"/>
</dbReference>
<evidence type="ECO:0000256" key="7">
    <source>
        <dbReference type="ARBA" id="ARBA00022824"/>
    </source>
</evidence>
<comment type="subcellular location">
    <subcellularLocation>
        <location evidence="2">Endoplasmic reticulum lumen</location>
    </subcellularLocation>
</comment>
<dbReference type="InterPro" id="IPR040694">
    <property type="entry name" value="UGGT_TRXL_2"/>
</dbReference>
<dbReference type="Pfam" id="PF06427">
    <property type="entry name" value="UDP-g_GGTase"/>
    <property type="match status" value="1"/>
</dbReference>
<keyword evidence="6 10" id="KW-0732">Signal</keyword>
<dbReference type="PANTHER" id="PTHR11226:SF0">
    <property type="entry name" value="UDP-GLUCOSE:GLYCOPROTEIN GLUCOSYLTRANSFERASE"/>
    <property type="match status" value="1"/>
</dbReference>
<evidence type="ECO:0000313" key="17">
    <source>
        <dbReference type="Proteomes" id="UP001212997"/>
    </source>
</evidence>
<comment type="caution">
    <text evidence="16">The sequence shown here is derived from an EMBL/GenBank/DDBJ whole genome shotgun (WGS) entry which is preliminary data.</text>
</comment>
<dbReference type="InterPro" id="IPR040497">
    <property type="entry name" value="Glyco_transf_24"/>
</dbReference>
<dbReference type="Pfam" id="PF18404">
    <property type="entry name" value="Glyco_transf_24"/>
    <property type="match status" value="1"/>
</dbReference>
<feature type="region of interest" description="Disordered" evidence="9">
    <location>
        <begin position="1562"/>
        <end position="1593"/>
    </location>
</feature>
<evidence type="ECO:0000256" key="10">
    <source>
        <dbReference type="SAM" id="SignalP"/>
    </source>
</evidence>
<dbReference type="Gene3D" id="3.90.550.10">
    <property type="entry name" value="Spore Coat Polysaccharide Biosynthesis Protein SpsA, Chain A"/>
    <property type="match status" value="1"/>
</dbReference>
<dbReference type="InterPro" id="IPR009448">
    <property type="entry name" value="UDP-g_GGtrans"/>
</dbReference>
<dbReference type="EMBL" id="JANAWD010000070">
    <property type="protein sequence ID" value="KAJ3488297.1"/>
    <property type="molecule type" value="Genomic_DNA"/>
</dbReference>
<evidence type="ECO:0000259" key="13">
    <source>
        <dbReference type="Pfam" id="PF18402"/>
    </source>
</evidence>
<organism evidence="16 17">
    <name type="scientific">Meripilus lineatus</name>
    <dbReference type="NCBI Taxonomy" id="2056292"/>
    <lineage>
        <taxon>Eukaryota</taxon>
        <taxon>Fungi</taxon>
        <taxon>Dikarya</taxon>
        <taxon>Basidiomycota</taxon>
        <taxon>Agaricomycotina</taxon>
        <taxon>Agaricomycetes</taxon>
        <taxon>Polyporales</taxon>
        <taxon>Meripilaceae</taxon>
        <taxon>Meripilus</taxon>
    </lineage>
</organism>
<feature type="domain" description="UGGT thioredoxin-like" evidence="11">
    <location>
        <begin position="32"/>
        <end position="239"/>
    </location>
</feature>
<evidence type="ECO:0000256" key="8">
    <source>
        <dbReference type="ARBA" id="ARBA00023180"/>
    </source>
</evidence>
<dbReference type="PANTHER" id="PTHR11226">
    <property type="entry name" value="UDP-GLUCOSE GLYCOPROTEIN:GLUCOSYLTRANSFERASE"/>
    <property type="match status" value="1"/>
</dbReference>
<evidence type="ECO:0000256" key="5">
    <source>
        <dbReference type="ARBA" id="ARBA00022679"/>
    </source>
</evidence>
<feature type="compositionally biased region" description="Basic and acidic residues" evidence="9">
    <location>
        <begin position="1577"/>
        <end position="1593"/>
    </location>
</feature>
<evidence type="ECO:0000256" key="9">
    <source>
        <dbReference type="SAM" id="MobiDB-lite"/>
    </source>
</evidence>
<dbReference type="CDD" id="cd06432">
    <property type="entry name" value="GT8_HUGT1_C_like"/>
    <property type="match status" value="1"/>
</dbReference>
<keyword evidence="7" id="KW-0256">Endoplasmic reticulum</keyword>
<evidence type="ECO:0008006" key="18">
    <source>
        <dbReference type="Google" id="ProtNLM"/>
    </source>
</evidence>
<keyword evidence="17" id="KW-1185">Reference proteome</keyword>
<dbReference type="InterPro" id="IPR029044">
    <property type="entry name" value="Nucleotide-diphossugar_trans"/>
</dbReference>
<evidence type="ECO:0000259" key="14">
    <source>
        <dbReference type="Pfam" id="PF18403"/>
    </source>
</evidence>
<feature type="domain" description="UDP-glucose:glycoprotein glucosyltransferase thioredoxin-like" evidence="14">
    <location>
        <begin position="734"/>
        <end position="945"/>
    </location>
</feature>